<reference evidence="2" key="1">
    <citation type="submission" date="2023-08" db="EMBL/GenBank/DDBJ databases">
        <authorList>
            <person name="Chen Y."/>
            <person name="Shah S."/>
            <person name="Dougan E. K."/>
            <person name="Thang M."/>
            <person name="Chan C."/>
        </authorList>
    </citation>
    <scope>NUCLEOTIDE SEQUENCE</scope>
</reference>
<evidence type="ECO:0000313" key="2">
    <source>
        <dbReference type="EMBL" id="CAJ1405362.1"/>
    </source>
</evidence>
<evidence type="ECO:0000313" key="3">
    <source>
        <dbReference type="Proteomes" id="UP001178507"/>
    </source>
</evidence>
<dbReference type="InterPro" id="IPR009057">
    <property type="entry name" value="Homeodomain-like_sf"/>
</dbReference>
<protein>
    <recommendedName>
        <fullName evidence="1">Myb-like domain-containing protein</fullName>
    </recommendedName>
</protein>
<organism evidence="2 3">
    <name type="scientific">Effrenium voratum</name>
    <dbReference type="NCBI Taxonomy" id="2562239"/>
    <lineage>
        <taxon>Eukaryota</taxon>
        <taxon>Sar</taxon>
        <taxon>Alveolata</taxon>
        <taxon>Dinophyceae</taxon>
        <taxon>Suessiales</taxon>
        <taxon>Symbiodiniaceae</taxon>
        <taxon>Effrenium</taxon>
    </lineage>
</organism>
<sequence length="717" mass="81763">MQWARLLPTWTQQCCQGRQRVCELSAFLSFIKQHFSGVCHDVLESVFFDQNGQVMDFPCSLVVLHNDSQRNLHLNRHSPIVQRLRCFGHEQLQDILDIMWCSGVWPSFTQLQISERRLHPTCLMCGRLVCGPHKQMVQPLPSGPVRRLQDGTPFLKLNPNRMCRRISDPWMVEAVQLIQCSWTAEESAALVASVKLAGHLGWDGVKEHLLRQGITRTSDQCQNHWREVCSAKAGDIRDELSGTVGERWRHRDNAISAEIDAVLEETPSTDASSSDLGSGLIIWSPLLACYLAQEISLARPPASLLPEQIQEDFLVGLSAFFRTPLIDRTGVLNQDCSLRLHILDPVPQKQASFCKDLSTVMDERAVSLLSLADTKCCKLEVLWSGGIDSTSLLVALLRALHPGWRPSEAHQLIDSAKEMDRLIVRCSADSIAEYPWFHEHVLLPLEKAGAIAIETLADSEEVTMLWEGPQSRITVTGECGDQIFGSQLLEAAFVPSELYPIYHLGLDAPWQDTLLQVLLDMGVIRPEYKDRWLAWFTPFVAQSPVPIITTFDVLWWLNLACKWQTVCLRLFQRRPHLSWSDLDRIVHFFQTEDFQQWSFVPENHAAKMADHKVWSTYKQPLKEYIFCYTQDRSYFNDKLKAGSLCQVNDASHFVIMGIDNKLNVLRFGPTCLSRRQMDKKYPKDGLRAAFWRENGMHAQCRAFASVTLGFGRFQQYK</sequence>
<dbReference type="SUPFAM" id="SSF46689">
    <property type="entry name" value="Homeodomain-like"/>
    <property type="match status" value="1"/>
</dbReference>
<evidence type="ECO:0000259" key="1">
    <source>
        <dbReference type="PROSITE" id="PS50090"/>
    </source>
</evidence>
<dbReference type="PROSITE" id="PS50090">
    <property type="entry name" value="MYB_LIKE"/>
    <property type="match status" value="1"/>
</dbReference>
<feature type="domain" description="Myb-like" evidence="1">
    <location>
        <begin position="181"/>
        <end position="229"/>
    </location>
</feature>
<dbReference type="Gene3D" id="1.10.10.60">
    <property type="entry name" value="Homeodomain-like"/>
    <property type="match status" value="1"/>
</dbReference>
<gene>
    <name evidence="2" type="ORF">EVOR1521_LOCUS27593</name>
</gene>
<keyword evidence="3" id="KW-1185">Reference proteome</keyword>
<comment type="caution">
    <text evidence="2">The sequence shown here is derived from an EMBL/GenBank/DDBJ whole genome shotgun (WGS) entry which is preliminary data.</text>
</comment>
<proteinExistence type="predicted"/>
<dbReference type="Proteomes" id="UP001178507">
    <property type="component" value="Unassembled WGS sequence"/>
</dbReference>
<dbReference type="CDD" id="cd00167">
    <property type="entry name" value="SANT"/>
    <property type="match status" value="1"/>
</dbReference>
<dbReference type="SMART" id="SM00717">
    <property type="entry name" value="SANT"/>
    <property type="match status" value="1"/>
</dbReference>
<name>A0AA36JFN5_9DINO</name>
<dbReference type="InterPro" id="IPR001005">
    <property type="entry name" value="SANT/Myb"/>
</dbReference>
<accession>A0AA36JFN5</accession>
<dbReference type="EMBL" id="CAUJNA010003581">
    <property type="protein sequence ID" value="CAJ1405362.1"/>
    <property type="molecule type" value="Genomic_DNA"/>
</dbReference>
<dbReference type="AlphaFoldDB" id="A0AA36JFN5"/>